<dbReference type="EMBL" id="MNZT01000090">
    <property type="protein sequence ID" value="OIP96243.1"/>
    <property type="molecule type" value="Genomic_DNA"/>
</dbReference>
<evidence type="ECO:0000259" key="2">
    <source>
        <dbReference type="SMART" id="SM00849"/>
    </source>
</evidence>
<keyword evidence="1" id="KW-0812">Transmembrane</keyword>
<dbReference type="InterPro" id="IPR001279">
    <property type="entry name" value="Metallo-B-lactamas"/>
</dbReference>
<dbReference type="InterPro" id="IPR052159">
    <property type="entry name" value="Competence_DNA_uptake"/>
</dbReference>
<dbReference type="STRING" id="1817892.AUK40_05160"/>
<organism evidence="3 4">
    <name type="scientific">Candidatus Wirthbacteria bacterium CG2_30_54_11</name>
    <dbReference type="NCBI Taxonomy" id="1817892"/>
    <lineage>
        <taxon>Bacteria</taxon>
        <taxon>Candidatus Wirthbacteria</taxon>
    </lineage>
</organism>
<dbReference type="Gene3D" id="3.60.15.10">
    <property type="entry name" value="Ribonuclease Z/Hydroxyacylglutathione hydrolase-like"/>
    <property type="match status" value="1"/>
</dbReference>
<dbReference type="Proteomes" id="UP000183245">
    <property type="component" value="Unassembled WGS sequence"/>
</dbReference>
<protein>
    <recommendedName>
        <fullName evidence="2">Metallo-beta-lactamase domain-containing protein</fullName>
    </recommendedName>
</protein>
<feature type="domain" description="Metallo-beta-lactamase" evidence="2">
    <location>
        <begin position="50"/>
        <end position="248"/>
    </location>
</feature>
<dbReference type="CDD" id="cd07731">
    <property type="entry name" value="ComA-like_MBL-fold"/>
    <property type="match status" value="1"/>
</dbReference>
<dbReference type="SUPFAM" id="SSF56281">
    <property type="entry name" value="Metallo-hydrolase/oxidoreductase"/>
    <property type="match status" value="1"/>
</dbReference>
<proteinExistence type="predicted"/>
<accession>A0A1J5IHS5</accession>
<name>A0A1J5IHS5_9BACT</name>
<dbReference type="InterPro" id="IPR035681">
    <property type="entry name" value="ComA-like_MBL"/>
</dbReference>
<dbReference type="PANTHER" id="PTHR30619:SF1">
    <property type="entry name" value="RECOMBINATION PROTEIN 2"/>
    <property type="match status" value="1"/>
</dbReference>
<sequence>MPDDTSKRPVIRLISLTILVLLAGWAGYLWLTITAGPGEFSSATFLNVGQGDSELIETVHGRQVLVDGGPGDQVLQELGEVMGSMDRSLDMVILTHPHDDHVGGLIPVLERYAVDYVVESDQSAETSAIMKKWNQAVADEGAEVVFPQTGLSIDLGDGVTLSFYVPKVDADYEESANHRSLVIQVQEEGECRVLLTGDIDIANEEELIASGLPLSCDVLKAAHHGSKYANTQVFLDAVQPSAVVIPVGAANRYGHPDPGVLDRFSSLPIYRTDLHGRVTVQLSEPVDIGVQGD</sequence>
<keyword evidence="1" id="KW-0472">Membrane</keyword>
<dbReference type="PANTHER" id="PTHR30619">
    <property type="entry name" value="DNA INTERNALIZATION/COMPETENCE PROTEIN COMEC/REC2"/>
    <property type="match status" value="1"/>
</dbReference>
<dbReference type="InterPro" id="IPR036866">
    <property type="entry name" value="RibonucZ/Hydroxyglut_hydro"/>
</dbReference>
<evidence type="ECO:0000313" key="3">
    <source>
        <dbReference type="EMBL" id="OIP96243.1"/>
    </source>
</evidence>
<feature type="transmembrane region" description="Helical" evidence="1">
    <location>
        <begin position="12"/>
        <end position="31"/>
    </location>
</feature>
<keyword evidence="1" id="KW-1133">Transmembrane helix</keyword>
<dbReference type="AlphaFoldDB" id="A0A1J5IHS5"/>
<gene>
    <name evidence="3" type="ORF">AUK40_05160</name>
</gene>
<reference evidence="3" key="1">
    <citation type="journal article" date="2016" name="Environ. Microbiol.">
        <title>Genomic resolution of a cold subsurface aquifer community provides metabolic insights for novel microbes adapted to high CO concentrations.</title>
        <authorList>
            <person name="Probst A.J."/>
            <person name="Castelle C.J."/>
            <person name="Singh A."/>
            <person name="Brown C.T."/>
            <person name="Anantharaman K."/>
            <person name="Sharon I."/>
            <person name="Hug L.A."/>
            <person name="Burstein D."/>
            <person name="Emerson J.B."/>
            <person name="Thomas B.C."/>
            <person name="Banfield J.F."/>
        </authorList>
    </citation>
    <scope>NUCLEOTIDE SEQUENCE [LARGE SCALE GENOMIC DNA]</scope>
    <source>
        <strain evidence="3">CG2_30_54_11</strain>
    </source>
</reference>
<comment type="caution">
    <text evidence="3">The sequence shown here is derived from an EMBL/GenBank/DDBJ whole genome shotgun (WGS) entry which is preliminary data.</text>
</comment>
<dbReference type="Pfam" id="PF00753">
    <property type="entry name" value="Lactamase_B"/>
    <property type="match status" value="1"/>
</dbReference>
<evidence type="ECO:0000256" key="1">
    <source>
        <dbReference type="SAM" id="Phobius"/>
    </source>
</evidence>
<dbReference type="SMART" id="SM00849">
    <property type="entry name" value="Lactamase_B"/>
    <property type="match status" value="1"/>
</dbReference>
<evidence type="ECO:0000313" key="4">
    <source>
        <dbReference type="Proteomes" id="UP000183245"/>
    </source>
</evidence>